<dbReference type="AlphaFoldDB" id="A0A8A3PPM4"/>
<dbReference type="InterPro" id="IPR005945">
    <property type="entry name" value="Pro_imino_pep"/>
</dbReference>
<evidence type="ECO:0000313" key="5">
    <source>
        <dbReference type="Proteomes" id="UP000672032"/>
    </source>
</evidence>
<dbReference type="OrthoDB" id="190201at2759"/>
<protein>
    <recommendedName>
        <fullName evidence="3">AB hydrolase-1 domain-containing protein</fullName>
    </recommendedName>
</protein>
<dbReference type="GO" id="GO:0016020">
    <property type="term" value="C:membrane"/>
    <property type="evidence" value="ECO:0007669"/>
    <property type="project" value="TreeGrafter"/>
</dbReference>
<dbReference type="GO" id="GO:0008233">
    <property type="term" value="F:peptidase activity"/>
    <property type="evidence" value="ECO:0007669"/>
    <property type="project" value="InterPro"/>
</dbReference>
<dbReference type="PRINTS" id="PR00793">
    <property type="entry name" value="PROAMNOPTASE"/>
</dbReference>
<dbReference type="NCBIfam" id="TIGR01250">
    <property type="entry name" value="pro_imino_pep_2"/>
    <property type="match status" value="1"/>
</dbReference>
<keyword evidence="2" id="KW-0378">Hydrolase</keyword>
<evidence type="ECO:0000313" key="4">
    <source>
        <dbReference type="EMBL" id="QSZ36854.1"/>
    </source>
</evidence>
<feature type="domain" description="AB hydrolase-1" evidence="3">
    <location>
        <begin position="37"/>
        <end position="293"/>
    </location>
</feature>
<dbReference type="SUPFAM" id="SSF53474">
    <property type="entry name" value="alpha/beta-Hydrolases"/>
    <property type="match status" value="1"/>
</dbReference>
<dbReference type="InterPro" id="IPR002410">
    <property type="entry name" value="Peptidase_S33"/>
</dbReference>
<comment type="similarity">
    <text evidence="1">Belongs to the peptidase S33 family.</text>
</comment>
<dbReference type="EMBL" id="CP063411">
    <property type="protein sequence ID" value="QSZ36854.1"/>
    <property type="molecule type" value="Genomic_DNA"/>
</dbReference>
<name>A0A8A3PPM4_9HELO</name>
<organism evidence="4 5">
    <name type="scientific">Monilinia vaccinii-corymbosi</name>
    <dbReference type="NCBI Taxonomy" id="61207"/>
    <lineage>
        <taxon>Eukaryota</taxon>
        <taxon>Fungi</taxon>
        <taxon>Dikarya</taxon>
        <taxon>Ascomycota</taxon>
        <taxon>Pezizomycotina</taxon>
        <taxon>Leotiomycetes</taxon>
        <taxon>Helotiales</taxon>
        <taxon>Sclerotiniaceae</taxon>
        <taxon>Monilinia</taxon>
    </lineage>
</organism>
<dbReference type="Proteomes" id="UP000672032">
    <property type="component" value="Chromosome 7"/>
</dbReference>
<reference evidence="4" key="1">
    <citation type="submission" date="2020-10" db="EMBL/GenBank/DDBJ databases">
        <title>Genome Sequence of Monilinia vaccinii-corymbosi Sheds Light on Mummy Berry Disease Infection of Blueberry and Mating Type.</title>
        <authorList>
            <person name="Yow A.G."/>
            <person name="Zhang Y."/>
            <person name="Bansal K."/>
            <person name="Eacker S.M."/>
            <person name="Sullivan S."/>
            <person name="Liachko I."/>
            <person name="Cubeta M.A."/>
            <person name="Rollins J.A."/>
            <person name="Ashrafi H."/>
        </authorList>
    </citation>
    <scope>NUCLEOTIDE SEQUENCE</scope>
    <source>
        <strain evidence="4">RL-1</strain>
    </source>
</reference>
<keyword evidence="5" id="KW-1185">Reference proteome</keyword>
<gene>
    <name evidence="4" type="ORF">DSL72_006737</name>
</gene>
<dbReference type="InterPro" id="IPR050266">
    <property type="entry name" value="AB_hydrolase_sf"/>
</dbReference>
<evidence type="ECO:0000256" key="2">
    <source>
        <dbReference type="ARBA" id="ARBA00022801"/>
    </source>
</evidence>
<dbReference type="PIRSF" id="PIRSF005539">
    <property type="entry name" value="Pept_S33_TRI_F1"/>
    <property type="match status" value="1"/>
</dbReference>
<proteinExistence type="inferred from homology"/>
<dbReference type="InterPro" id="IPR000073">
    <property type="entry name" value="AB_hydrolase_1"/>
</dbReference>
<evidence type="ECO:0000256" key="1">
    <source>
        <dbReference type="ARBA" id="ARBA00010088"/>
    </source>
</evidence>
<dbReference type="PANTHER" id="PTHR43798:SF33">
    <property type="entry name" value="HYDROLASE, PUTATIVE (AFU_ORTHOLOGUE AFUA_2G14860)-RELATED"/>
    <property type="match status" value="1"/>
</dbReference>
<sequence length="308" mass="34684">MSADAIITEGEVTFEAPQAGKPCKTWYKIVGSLESGPPLVALHGGPGAGHNYLLSLTDLHEKYGIPIIFYDQIGSGHSTHLREKKDDVTFWTFHLYMQELDNLVDHLKLREKGFYLLGQSWGGMFGSEYAIRRPRGLKKLVICGGPASVPLLVKGFETLIAKLPSDVRNAIEDCNRRGDYASHEFEKAAAVFYARHVCRLDPYPPEVAATFQNMKDDATAYLTLQGPSEFVVLGSFKDWEGWPQGHKIEVPTLLINGRYDEATDLCMEPWFRTIPKVRWVTLENSSHMGHWEDRDRFMQVCGGFLSSD</sequence>
<dbReference type="GO" id="GO:0006508">
    <property type="term" value="P:proteolysis"/>
    <property type="evidence" value="ECO:0007669"/>
    <property type="project" value="InterPro"/>
</dbReference>
<dbReference type="InterPro" id="IPR029058">
    <property type="entry name" value="AB_hydrolase_fold"/>
</dbReference>
<evidence type="ECO:0000259" key="3">
    <source>
        <dbReference type="Pfam" id="PF00561"/>
    </source>
</evidence>
<dbReference type="Gene3D" id="3.40.50.1820">
    <property type="entry name" value="alpha/beta hydrolase"/>
    <property type="match status" value="1"/>
</dbReference>
<dbReference type="PANTHER" id="PTHR43798">
    <property type="entry name" value="MONOACYLGLYCEROL LIPASE"/>
    <property type="match status" value="1"/>
</dbReference>
<dbReference type="Pfam" id="PF00561">
    <property type="entry name" value="Abhydrolase_1"/>
    <property type="match status" value="1"/>
</dbReference>
<accession>A0A8A3PPM4</accession>